<accession>X1JLU2</accession>
<evidence type="ECO:0008006" key="2">
    <source>
        <dbReference type="Google" id="ProtNLM"/>
    </source>
</evidence>
<reference evidence="1" key="1">
    <citation type="journal article" date="2014" name="Front. Microbiol.">
        <title>High frequency of phylogenetically diverse reductive dehalogenase-homologous genes in deep subseafloor sedimentary metagenomes.</title>
        <authorList>
            <person name="Kawai M."/>
            <person name="Futagami T."/>
            <person name="Toyoda A."/>
            <person name="Takaki Y."/>
            <person name="Nishi S."/>
            <person name="Hori S."/>
            <person name="Arai W."/>
            <person name="Tsubouchi T."/>
            <person name="Morono Y."/>
            <person name="Uchiyama I."/>
            <person name="Ito T."/>
            <person name="Fujiyama A."/>
            <person name="Inagaki F."/>
            <person name="Takami H."/>
        </authorList>
    </citation>
    <scope>NUCLEOTIDE SEQUENCE</scope>
    <source>
        <strain evidence="1">Expedition CK06-06</strain>
    </source>
</reference>
<protein>
    <recommendedName>
        <fullName evidence="2">HDOD domain-containing protein</fullName>
    </recommendedName>
</protein>
<comment type="caution">
    <text evidence="1">The sequence shown here is derived from an EMBL/GenBank/DDBJ whole genome shotgun (WGS) entry which is preliminary data.</text>
</comment>
<sequence>EAQIKVNGFSYNDMAVALATRWEFPTEIIETLLNANTISLESITPPANQHWVCARLSNKIASNISNPSGSSKELIQILKEIETSLSIKPEDTLELIEASYKKINGLVSPFELNSVEFKPLPLHGYQNKTVRDRLVNKIQELFINNEESLESQTDDDNQGDTLKSKLLRETSILISEGDNISLLFDTVVESIHRGLGFDRAFLAILTPDKTR</sequence>
<gene>
    <name evidence="1" type="ORF">S03H2_64909</name>
</gene>
<name>X1JLU2_9ZZZZ</name>
<feature type="non-terminal residue" evidence="1">
    <location>
        <position position="211"/>
    </location>
</feature>
<proteinExistence type="predicted"/>
<dbReference type="Gene3D" id="1.10.3210.10">
    <property type="entry name" value="Hypothetical protein af1432"/>
    <property type="match status" value="1"/>
</dbReference>
<feature type="non-terminal residue" evidence="1">
    <location>
        <position position="1"/>
    </location>
</feature>
<organism evidence="1">
    <name type="scientific">marine sediment metagenome</name>
    <dbReference type="NCBI Taxonomy" id="412755"/>
    <lineage>
        <taxon>unclassified sequences</taxon>
        <taxon>metagenomes</taxon>
        <taxon>ecological metagenomes</taxon>
    </lineage>
</organism>
<dbReference type="AlphaFoldDB" id="X1JLU2"/>
<dbReference type="EMBL" id="BARU01042215">
    <property type="protein sequence ID" value="GAH82430.1"/>
    <property type="molecule type" value="Genomic_DNA"/>
</dbReference>
<evidence type="ECO:0000313" key="1">
    <source>
        <dbReference type="EMBL" id="GAH82430.1"/>
    </source>
</evidence>
<dbReference type="SUPFAM" id="SSF109604">
    <property type="entry name" value="HD-domain/PDEase-like"/>
    <property type="match status" value="1"/>
</dbReference>